<evidence type="ECO:0000313" key="3">
    <source>
        <dbReference type="Proteomes" id="UP000194137"/>
    </source>
</evidence>
<accession>A0A1W6ZW87</accession>
<dbReference type="AlphaFoldDB" id="A0A1W6ZW87"/>
<evidence type="ECO:0000313" key="2">
    <source>
        <dbReference type="EMBL" id="ARQ01580.1"/>
    </source>
</evidence>
<dbReference type="STRING" id="1235591.CAK95_22570"/>
<dbReference type="InterPro" id="IPR038740">
    <property type="entry name" value="BioF2-like_GNAT_dom"/>
</dbReference>
<dbReference type="InterPro" id="IPR016181">
    <property type="entry name" value="Acyl_CoA_acyltransferase"/>
</dbReference>
<sequence>MMSSENRFPLFGIMLQRNRAMTIAFREAGSAQLPARQSSSTRTAFAVTVYRDLEMVEPLWHALAGQDSVASPYQGLEWIRLWHEYVSGPLGEEPVIIVGSDRSGAPLFIWPLVAQRLGPLRLACFFGGKHATLNMPLWRRDIADTFTSDDMHDALSQIARQRPDLDLLMLHSQPAFWSGARNPFMTLAHQRSNEDNFVLNIGTSGPAIIEQQISGTMRSRLRNKERKLAKLNGYRYIRAATPDDVYRQLGFFFQQKEGKLRALGIENAFAQPGVESFIRAACLAGLDRGEPVIELHALECDGDMLALFSGIHDQQRFTSMFNSHTASDNSRFSPGLILLQHLIVDCAKRGFRSFDIGPGEARYKTFFCKDLELIYDSVLPLSLRGQAAAPALRAIRLAKSAIKRNPKLWQVAHNVRALLGGHKSKQASDAD</sequence>
<protein>
    <recommendedName>
        <fullName evidence="1">BioF2-like acetyltransferase domain-containing protein</fullName>
    </recommendedName>
</protein>
<evidence type="ECO:0000259" key="1">
    <source>
        <dbReference type="Pfam" id="PF13480"/>
    </source>
</evidence>
<name>A0A1W6ZW87_9HYPH</name>
<proteinExistence type="predicted"/>
<keyword evidence="3" id="KW-1185">Reference proteome</keyword>
<gene>
    <name evidence="2" type="ORF">CAK95_22570</name>
</gene>
<dbReference type="EMBL" id="CP021112">
    <property type="protein sequence ID" value="ARQ01580.1"/>
    <property type="molecule type" value="Genomic_DNA"/>
</dbReference>
<dbReference type="Pfam" id="PF13480">
    <property type="entry name" value="Acetyltransf_6"/>
    <property type="match status" value="1"/>
</dbReference>
<dbReference type="Proteomes" id="UP000194137">
    <property type="component" value="Chromosome"/>
</dbReference>
<feature type="domain" description="BioF2-like acetyltransferase" evidence="1">
    <location>
        <begin position="217"/>
        <end position="364"/>
    </location>
</feature>
<reference evidence="2 3" key="1">
    <citation type="submission" date="2017-05" db="EMBL/GenBank/DDBJ databases">
        <title>Full genome sequence of Pseudorhodoplanes sinuspersici.</title>
        <authorList>
            <person name="Dastgheib S.M.M."/>
            <person name="Shavandi M."/>
            <person name="Tirandaz H."/>
        </authorList>
    </citation>
    <scope>NUCLEOTIDE SEQUENCE [LARGE SCALE GENOMIC DNA]</scope>
    <source>
        <strain evidence="2 3">RIPI110</strain>
    </source>
</reference>
<organism evidence="2 3">
    <name type="scientific">Pseudorhodoplanes sinuspersici</name>
    <dbReference type="NCBI Taxonomy" id="1235591"/>
    <lineage>
        <taxon>Bacteria</taxon>
        <taxon>Pseudomonadati</taxon>
        <taxon>Pseudomonadota</taxon>
        <taxon>Alphaproteobacteria</taxon>
        <taxon>Hyphomicrobiales</taxon>
        <taxon>Pseudorhodoplanes</taxon>
    </lineage>
</organism>
<dbReference type="KEGG" id="psin:CAK95_22570"/>
<dbReference type="SUPFAM" id="SSF55729">
    <property type="entry name" value="Acyl-CoA N-acyltransferases (Nat)"/>
    <property type="match status" value="1"/>
</dbReference>